<dbReference type="Gene3D" id="3.30.1490.190">
    <property type="match status" value="1"/>
</dbReference>
<dbReference type="Gene3D" id="1.10.10.10">
    <property type="entry name" value="Winged helix-like DNA-binding domain superfamily/Winged helix DNA-binding domain"/>
    <property type="match status" value="1"/>
</dbReference>
<dbReference type="InterPro" id="IPR043135">
    <property type="entry name" value="Fur_C"/>
</dbReference>
<evidence type="ECO:0000256" key="1">
    <source>
        <dbReference type="ARBA" id="ARBA00007957"/>
    </source>
</evidence>
<gene>
    <name evidence="7" type="ORF">B0A81_10580</name>
</gene>
<dbReference type="SUPFAM" id="SSF46785">
    <property type="entry name" value="Winged helix' DNA-binding domain"/>
    <property type="match status" value="1"/>
</dbReference>
<proteinExistence type="inferred from homology"/>
<accession>A0ABX4CVK7</accession>
<dbReference type="Pfam" id="PF01475">
    <property type="entry name" value="FUR"/>
    <property type="match status" value="1"/>
</dbReference>
<keyword evidence="8" id="KW-1185">Reference proteome</keyword>
<dbReference type="InterPro" id="IPR002481">
    <property type="entry name" value="FUR"/>
</dbReference>
<evidence type="ECO:0000256" key="2">
    <source>
        <dbReference type="ARBA" id="ARBA00022491"/>
    </source>
</evidence>
<dbReference type="Proteomes" id="UP000198381">
    <property type="component" value="Unassembled WGS sequence"/>
</dbReference>
<keyword evidence="3" id="KW-0862">Zinc</keyword>
<keyword evidence="6" id="KW-0804">Transcription</keyword>
<organism evidence="7 8">
    <name type="scientific">Flavobacterium plurextorum</name>
    <dbReference type="NCBI Taxonomy" id="1114867"/>
    <lineage>
        <taxon>Bacteria</taxon>
        <taxon>Pseudomonadati</taxon>
        <taxon>Bacteroidota</taxon>
        <taxon>Flavobacteriia</taxon>
        <taxon>Flavobacteriales</taxon>
        <taxon>Flavobacteriaceae</taxon>
        <taxon>Flavobacterium</taxon>
    </lineage>
</organism>
<evidence type="ECO:0000313" key="7">
    <source>
        <dbReference type="EMBL" id="OXB08133.1"/>
    </source>
</evidence>
<evidence type="ECO:0000256" key="4">
    <source>
        <dbReference type="ARBA" id="ARBA00023015"/>
    </source>
</evidence>
<reference evidence="7 8" key="1">
    <citation type="submission" date="2016-11" db="EMBL/GenBank/DDBJ databases">
        <title>Whole genomes of Flavobacteriaceae.</title>
        <authorList>
            <person name="Stine C."/>
            <person name="Li C."/>
            <person name="Tadesse D."/>
        </authorList>
    </citation>
    <scope>NUCLEOTIDE SEQUENCE [LARGE SCALE GENOMIC DNA]</scope>
    <source>
        <strain evidence="7 8">CCUG 60112</strain>
    </source>
</reference>
<dbReference type="InterPro" id="IPR036388">
    <property type="entry name" value="WH-like_DNA-bd_sf"/>
</dbReference>
<keyword evidence="4" id="KW-0805">Transcription regulation</keyword>
<sequence length="130" mass="14926">MKTTRNTTAKTAVLEIFEESKTALSHTEIQKQLNDICDRVTTYRILDRLVNDDIIHKISNLDGTVKYAKCNHSHQRVQIHNHAHFSCESCHEITCLENVKPSYIMPHNYKVNEINFTLSGLCPNCLNSNI</sequence>
<comment type="similarity">
    <text evidence="1">Belongs to the Fur family.</text>
</comment>
<evidence type="ECO:0000256" key="5">
    <source>
        <dbReference type="ARBA" id="ARBA00023125"/>
    </source>
</evidence>
<protein>
    <submittedName>
        <fullName evidence="7">Fur family transcriptional regulator</fullName>
    </submittedName>
</protein>
<dbReference type="RefSeq" id="WP_089058009.1">
    <property type="nucleotide sequence ID" value="NZ_MUHD01000018.1"/>
</dbReference>
<keyword evidence="2" id="KW-0678">Repressor</keyword>
<dbReference type="EMBL" id="MUHD01000018">
    <property type="protein sequence ID" value="OXB08133.1"/>
    <property type="molecule type" value="Genomic_DNA"/>
</dbReference>
<keyword evidence="5" id="KW-0238">DNA-binding</keyword>
<evidence type="ECO:0000313" key="8">
    <source>
        <dbReference type="Proteomes" id="UP000198381"/>
    </source>
</evidence>
<dbReference type="InterPro" id="IPR036390">
    <property type="entry name" value="WH_DNA-bd_sf"/>
</dbReference>
<comment type="caution">
    <text evidence="7">The sequence shown here is derived from an EMBL/GenBank/DDBJ whole genome shotgun (WGS) entry which is preliminary data.</text>
</comment>
<name>A0ABX4CVK7_9FLAO</name>
<evidence type="ECO:0000256" key="6">
    <source>
        <dbReference type="ARBA" id="ARBA00023163"/>
    </source>
</evidence>
<evidence type="ECO:0000256" key="3">
    <source>
        <dbReference type="ARBA" id="ARBA00022833"/>
    </source>
</evidence>